<reference evidence="2 3" key="1">
    <citation type="submission" date="2019-11" db="EMBL/GenBank/DDBJ databases">
        <title>Comparative genomics of hydrocarbon-degrading Desulfosarcina strains.</title>
        <authorList>
            <person name="Watanabe M."/>
            <person name="Kojima H."/>
            <person name="Fukui M."/>
        </authorList>
    </citation>
    <scope>NUCLEOTIDE SEQUENCE [LARGE SCALE GENOMIC DNA]</scope>
    <source>
        <strain evidence="2 3">PP31</strain>
    </source>
</reference>
<feature type="domain" description="Pyridoxamine 5'-phosphate oxidase N-terminal" evidence="1">
    <location>
        <begin position="9"/>
        <end position="127"/>
    </location>
</feature>
<name>A0A5K7ZAR8_9BACT</name>
<evidence type="ECO:0000313" key="2">
    <source>
        <dbReference type="EMBL" id="BBO78178.1"/>
    </source>
</evidence>
<gene>
    <name evidence="2" type="ORF">DSCW_55950</name>
</gene>
<dbReference type="InterPro" id="IPR012349">
    <property type="entry name" value="Split_barrel_FMN-bd"/>
</dbReference>
<evidence type="ECO:0000313" key="3">
    <source>
        <dbReference type="Proteomes" id="UP000427769"/>
    </source>
</evidence>
<dbReference type="Pfam" id="PF01243">
    <property type="entry name" value="PNPOx_N"/>
    <property type="match status" value="1"/>
</dbReference>
<dbReference type="PANTHER" id="PTHR40660">
    <property type="entry name" value="5'-PHOSPHATE OXIDASE PUTATIVE DOMAIN-CONTAINING PROTEIN-RELATED"/>
    <property type="match status" value="1"/>
</dbReference>
<dbReference type="InterPro" id="IPR011576">
    <property type="entry name" value="Pyridox_Oxase_N"/>
</dbReference>
<dbReference type="OrthoDB" id="5396728at2"/>
<dbReference type="EMBL" id="AP021875">
    <property type="protein sequence ID" value="BBO78178.1"/>
    <property type="molecule type" value="Genomic_DNA"/>
</dbReference>
<dbReference type="SUPFAM" id="SSF50475">
    <property type="entry name" value="FMN-binding split barrel"/>
    <property type="match status" value="1"/>
</dbReference>
<dbReference type="RefSeq" id="WP_155306839.1">
    <property type="nucleotide sequence ID" value="NZ_AP021875.1"/>
</dbReference>
<protein>
    <submittedName>
        <fullName evidence="2">Pyridoxamine 5'-phosphate oxidase</fullName>
    </submittedName>
</protein>
<keyword evidence="3" id="KW-1185">Reference proteome</keyword>
<dbReference type="Gene3D" id="2.30.110.10">
    <property type="entry name" value="Electron Transport, Fmn-binding Protein, Chain A"/>
    <property type="match status" value="1"/>
</dbReference>
<organism evidence="2 3">
    <name type="scientific">Desulfosarcina widdelii</name>
    <dbReference type="NCBI Taxonomy" id="947919"/>
    <lineage>
        <taxon>Bacteria</taxon>
        <taxon>Pseudomonadati</taxon>
        <taxon>Thermodesulfobacteriota</taxon>
        <taxon>Desulfobacteria</taxon>
        <taxon>Desulfobacterales</taxon>
        <taxon>Desulfosarcinaceae</taxon>
        <taxon>Desulfosarcina</taxon>
    </lineage>
</organism>
<proteinExistence type="predicted"/>
<dbReference type="PANTHER" id="PTHR40660:SF1">
    <property type="entry name" value="5'-PHOSPHATE OXIDASE PUTATIVE DOMAIN-CONTAINING PROTEIN-RELATED"/>
    <property type="match status" value="1"/>
</dbReference>
<dbReference type="KEGG" id="dwd:DSCW_55950"/>
<dbReference type="Proteomes" id="UP000427769">
    <property type="component" value="Chromosome"/>
</dbReference>
<evidence type="ECO:0000259" key="1">
    <source>
        <dbReference type="Pfam" id="PF01243"/>
    </source>
</evidence>
<accession>A0A5K7ZAR8</accession>
<sequence>MERKQVMAMFNKETRIGALATANKQGEVNAAVFGSPRMIDEDTVIMAIGDNRSYRNLQENPKASFIVVEPGQAPATWKGVRLYLEVDSMERYGELLDSFREKIRELAGDRSANAIVAAIRFKVTEVRPLIAPGG</sequence>
<dbReference type="AlphaFoldDB" id="A0A5K7ZAR8"/>